<dbReference type="Proteomes" id="UP000005778">
    <property type="component" value="Chromosome"/>
</dbReference>
<dbReference type="EMBL" id="CM001488">
    <property type="protein sequence ID" value="EIM65022.1"/>
    <property type="molecule type" value="Genomic_DNA"/>
</dbReference>
<feature type="domain" description="CULT" evidence="1">
    <location>
        <begin position="27"/>
        <end position="131"/>
    </location>
</feature>
<proteinExistence type="predicted"/>
<dbReference type="FunFam" id="2.170.150.20:FF:000007">
    <property type="entry name" value="Protein cereblon"/>
    <property type="match status" value="1"/>
</dbReference>
<reference evidence="2 3" key="2">
    <citation type="submission" date="2012-02" db="EMBL/GenBank/DDBJ databases">
        <title>Improved High-Quality Draft sequence of Desulfobacter postgatei 2ac9.</title>
        <authorList>
            <consortium name="US DOE Joint Genome Institute"/>
            <person name="Lucas S."/>
            <person name="Han J."/>
            <person name="Lapidus A."/>
            <person name="Cheng J.-F."/>
            <person name="Goodwin L."/>
            <person name="Pitluck S."/>
            <person name="Peters L."/>
            <person name="Ovchinnikova G."/>
            <person name="Held B."/>
            <person name="Detter J.C."/>
            <person name="Han C."/>
            <person name="Tapia R."/>
            <person name="Land M."/>
            <person name="Hauser L."/>
            <person name="Kyrpides N."/>
            <person name="Ivanova N."/>
            <person name="Pagani I."/>
            <person name="Orellana R."/>
            <person name="Lovley D."/>
            <person name="Woyke T."/>
        </authorList>
    </citation>
    <scope>NUCLEOTIDE SEQUENCE [LARGE SCALE GENOMIC DNA]</scope>
    <source>
        <strain evidence="2 3">2ac9</strain>
    </source>
</reference>
<dbReference type="PROSITE" id="PS51788">
    <property type="entry name" value="CULT"/>
    <property type="match status" value="1"/>
</dbReference>
<dbReference type="eggNOG" id="ENOG503301B">
    <property type="taxonomic scope" value="Bacteria"/>
</dbReference>
<reference evidence="2 3" key="1">
    <citation type="submission" date="2011-09" db="EMBL/GenBank/DDBJ databases">
        <authorList>
            <consortium name="US DOE Joint Genome Institute (JGI-PGF)"/>
            <person name="Lucas S."/>
            <person name="Han J."/>
            <person name="Lapidus A."/>
            <person name="Cheng J.-F."/>
            <person name="Goodwin L."/>
            <person name="Pitluck S."/>
            <person name="Peters L."/>
            <person name="Land M.L."/>
            <person name="Hauser L."/>
            <person name="Orellana R."/>
            <person name="Lovley D."/>
            <person name="Woyke T.J."/>
        </authorList>
    </citation>
    <scope>NUCLEOTIDE SEQUENCE [LARGE SCALE GENOMIC DNA]</scope>
    <source>
        <strain evidence="2 3">2ac9</strain>
    </source>
</reference>
<evidence type="ECO:0000259" key="1">
    <source>
        <dbReference type="PROSITE" id="PS51788"/>
    </source>
</evidence>
<evidence type="ECO:0000313" key="2">
    <source>
        <dbReference type="EMBL" id="EIM65022.1"/>
    </source>
</evidence>
<protein>
    <recommendedName>
        <fullName evidence="1">CULT domain-containing protein</fullName>
    </recommendedName>
</protein>
<accession>I5B6A9</accession>
<dbReference type="HOGENOM" id="CLU_138600_0_0_7"/>
<dbReference type="AlphaFoldDB" id="I5B6A9"/>
<name>I5B6A9_9BACT</name>
<dbReference type="Gene3D" id="2.170.150.20">
    <property type="entry name" value="Peptide methionine sulfoxide reductase"/>
    <property type="match status" value="1"/>
</dbReference>
<sequence length="131" mass="14604">MALDLICKKTDRQTQEKSSPEVQPDIEPVILCKNCNAFVTKPEFAVRTGEGFAQTFANPSGHVFEIGCFAQAPGCSQGSERSSDFTWYPGYDWCIGICRSCTFHLGWIFLPVRQGTGSKFYGLILDHLIFP</sequence>
<dbReference type="STRING" id="879212.DespoDRAFT_03242"/>
<dbReference type="CDD" id="cd15777">
    <property type="entry name" value="CRBN_C_like"/>
    <property type="match status" value="1"/>
</dbReference>
<keyword evidence="3" id="KW-1185">Reference proteome</keyword>
<organism evidence="2 3">
    <name type="scientific">Desulfobacter postgatei 2ac9</name>
    <dbReference type="NCBI Taxonomy" id="879212"/>
    <lineage>
        <taxon>Bacteria</taxon>
        <taxon>Pseudomonadati</taxon>
        <taxon>Thermodesulfobacteriota</taxon>
        <taxon>Desulfobacteria</taxon>
        <taxon>Desulfobacterales</taxon>
        <taxon>Desulfobacteraceae</taxon>
        <taxon>Desulfobacter</taxon>
    </lineage>
</organism>
<gene>
    <name evidence="2" type="ORF">DespoDRAFT_03242</name>
</gene>
<evidence type="ECO:0000313" key="3">
    <source>
        <dbReference type="Proteomes" id="UP000005778"/>
    </source>
</evidence>
<dbReference type="InterPro" id="IPR034750">
    <property type="entry name" value="CULT"/>
</dbReference>